<dbReference type="Gene3D" id="2.60.40.780">
    <property type="entry name" value="von Hippel-Lindau disease tumour suppressor, beta domain"/>
    <property type="match status" value="1"/>
</dbReference>
<keyword evidence="1" id="KW-1133">Transmembrane helix</keyword>
<name>A0A0H5RAG5_9EUKA</name>
<keyword evidence="1" id="KW-0812">Transmembrane</keyword>
<dbReference type="InterPro" id="IPR036208">
    <property type="entry name" value="VHL_sf"/>
</dbReference>
<feature type="domain" description="von Hippel-Lindau disease tumour suppressor beta" evidence="2">
    <location>
        <begin position="148"/>
        <end position="203"/>
    </location>
</feature>
<dbReference type="InterPro" id="IPR037140">
    <property type="entry name" value="VHL_beta_dom_sf"/>
</dbReference>
<evidence type="ECO:0000256" key="1">
    <source>
        <dbReference type="SAM" id="Phobius"/>
    </source>
</evidence>
<reference evidence="3" key="1">
    <citation type="submission" date="2015-04" db="EMBL/GenBank/DDBJ databases">
        <title>The genome sequence of the plant pathogenic Rhizarian Plasmodiophora brassicae reveals insights in its biotrophic life cycle and the origin of chitin synthesis.</title>
        <authorList>
            <person name="Schwelm A."/>
            <person name="Fogelqvist J."/>
            <person name="Knaust A."/>
            <person name="Julke S."/>
            <person name="Lilja T."/>
            <person name="Dhandapani V."/>
            <person name="Bonilla-Rosso G."/>
            <person name="Karlsson M."/>
            <person name="Shevchenko A."/>
            <person name="Choi S.R."/>
            <person name="Kim H.G."/>
            <person name="Park J.Y."/>
            <person name="Lim Y.P."/>
            <person name="Ludwig-Muller J."/>
            <person name="Dixelius C."/>
        </authorList>
    </citation>
    <scope>NUCLEOTIDE SEQUENCE</scope>
    <source>
        <tissue evidence="3">Potato root galls</tissue>
    </source>
</reference>
<evidence type="ECO:0000313" key="3">
    <source>
        <dbReference type="EMBL" id="CRZ05434.1"/>
    </source>
</evidence>
<dbReference type="AlphaFoldDB" id="A0A0H5RAG5"/>
<sequence>MSTTIPVYQPLLSDLPTITPPARRRNLIYAIAVVLLISCIGLLAYFVFVPNKMTHPAITIVNRRTGDIEVFQIFSDGCERFAGRLSTGDVVAVYASVAGGYIVRNAVDESVLLYSVGEKHPTHIEIHDGEHETNDKPLDLVASTEGPPTDVMFCNRERHDVVLSWVDFDGKAKALERIRIGRSVNISTFVNHVFTMTDAFSKKLIVQVTIHPKTKYIGTRGVEDAAETIQVSAETQTDRYVKVICQN</sequence>
<dbReference type="EMBL" id="HACM01004992">
    <property type="protein sequence ID" value="CRZ05434.1"/>
    <property type="molecule type" value="Transcribed_RNA"/>
</dbReference>
<dbReference type="InterPro" id="IPR024053">
    <property type="entry name" value="VHL_beta_dom"/>
</dbReference>
<dbReference type="SUPFAM" id="SSF49468">
    <property type="entry name" value="VHL"/>
    <property type="match status" value="1"/>
</dbReference>
<dbReference type="EMBL" id="HACM01004991">
    <property type="protein sequence ID" value="CRZ05433.1"/>
    <property type="molecule type" value="Transcribed_RNA"/>
</dbReference>
<proteinExistence type="predicted"/>
<protein>
    <recommendedName>
        <fullName evidence="2">von Hippel-Lindau disease tumour suppressor beta domain-containing protein</fullName>
    </recommendedName>
</protein>
<organism evidence="3">
    <name type="scientific">Spongospora subterranea</name>
    <dbReference type="NCBI Taxonomy" id="70186"/>
    <lineage>
        <taxon>Eukaryota</taxon>
        <taxon>Sar</taxon>
        <taxon>Rhizaria</taxon>
        <taxon>Endomyxa</taxon>
        <taxon>Phytomyxea</taxon>
        <taxon>Plasmodiophorida</taxon>
        <taxon>Plasmodiophoridae</taxon>
        <taxon>Spongospora</taxon>
    </lineage>
</organism>
<keyword evidence="1" id="KW-0472">Membrane</keyword>
<evidence type="ECO:0000259" key="2">
    <source>
        <dbReference type="Pfam" id="PF01847"/>
    </source>
</evidence>
<accession>A0A0H5RAG5</accession>
<dbReference type="Pfam" id="PF01847">
    <property type="entry name" value="VHL"/>
    <property type="match status" value="1"/>
</dbReference>
<feature type="transmembrane region" description="Helical" evidence="1">
    <location>
        <begin position="27"/>
        <end position="48"/>
    </location>
</feature>